<evidence type="ECO:0000313" key="2">
    <source>
        <dbReference type="EMBL" id="MBZ3874342.1"/>
    </source>
</evidence>
<name>A0AA41MLV6_SCICA</name>
<organism evidence="2 3">
    <name type="scientific">Sciurus carolinensis</name>
    <name type="common">Eastern gray squirrel</name>
    <dbReference type="NCBI Taxonomy" id="30640"/>
    <lineage>
        <taxon>Eukaryota</taxon>
        <taxon>Metazoa</taxon>
        <taxon>Chordata</taxon>
        <taxon>Craniata</taxon>
        <taxon>Vertebrata</taxon>
        <taxon>Euteleostomi</taxon>
        <taxon>Mammalia</taxon>
        <taxon>Eutheria</taxon>
        <taxon>Euarchontoglires</taxon>
        <taxon>Glires</taxon>
        <taxon>Rodentia</taxon>
        <taxon>Sciuromorpha</taxon>
        <taxon>Sciuridae</taxon>
        <taxon>Sciurinae</taxon>
        <taxon>Sciurini</taxon>
        <taxon>Sciurus</taxon>
    </lineage>
</organism>
<dbReference type="GO" id="GO:0005737">
    <property type="term" value="C:cytoplasm"/>
    <property type="evidence" value="ECO:0007669"/>
    <property type="project" value="TreeGrafter"/>
</dbReference>
<dbReference type="EMBL" id="JAATJV010226033">
    <property type="protein sequence ID" value="MBZ3874342.1"/>
    <property type="molecule type" value="Genomic_DNA"/>
</dbReference>
<keyword evidence="3" id="KW-1185">Reference proteome</keyword>
<dbReference type="InterPro" id="IPR046355">
    <property type="entry name" value="Gab1-4-like"/>
</dbReference>
<dbReference type="Proteomes" id="UP001166674">
    <property type="component" value="Unassembled WGS sequence"/>
</dbReference>
<evidence type="ECO:0000256" key="1">
    <source>
        <dbReference type="SAM" id="MobiDB-lite"/>
    </source>
</evidence>
<dbReference type="GO" id="GO:0005068">
    <property type="term" value="F:transmembrane receptor protein tyrosine kinase adaptor activity"/>
    <property type="evidence" value="ECO:0007669"/>
    <property type="project" value="TreeGrafter"/>
</dbReference>
<dbReference type="PANTHER" id="PTHR45960">
    <property type="entry name" value="GRB2-ASSOCIATED-BINDING PROTEIN"/>
    <property type="match status" value="1"/>
</dbReference>
<protein>
    <submittedName>
        <fullName evidence="2">GRB2-associated-binding protein 2</fullName>
    </submittedName>
</protein>
<gene>
    <name evidence="2" type="ORF">SUZIE_127460</name>
</gene>
<dbReference type="AlphaFoldDB" id="A0AA41MLV6"/>
<feature type="region of interest" description="Disordered" evidence="1">
    <location>
        <begin position="214"/>
        <end position="265"/>
    </location>
</feature>
<reference evidence="2" key="1">
    <citation type="submission" date="2020-03" db="EMBL/GenBank/DDBJ databases">
        <title>Studies in the Genomics of Life Span.</title>
        <authorList>
            <person name="Glass D."/>
        </authorList>
    </citation>
    <scope>NUCLEOTIDE SEQUENCE</scope>
    <source>
        <strain evidence="2">SUZIE</strain>
        <tissue evidence="2">Muscle</tissue>
    </source>
</reference>
<dbReference type="PANTHER" id="PTHR45960:SF1">
    <property type="entry name" value="GRB2-ASSOCIATED-BINDING PROTEIN 2"/>
    <property type="match status" value="1"/>
</dbReference>
<evidence type="ECO:0000313" key="3">
    <source>
        <dbReference type="Proteomes" id="UP001166674"/>
    </source>
</evidence>
<comment type="caution">
    <text evidence="2">The sequence shown here is derived from an EMBL/GenBank/DDBJ whole genome shotgun (WGS) entry which is preliminary data.</text>
</comment>
<proteinExistence type="predicted"/>
<sequence>MGLPQPISFLGAALPFSSFSFRSDNFSQDGRNLFLVRRNIATQKFAQGYGPYVCRLHGEAQGLCIPSMLQWHNTWFGHHSCGFAQHMASKSHTRGSPTGSETDTDDPYIFMEHTKTPLSAIQIPKTSIMDKNQSTVVAEVPRNNAMVTPYHPHKPSHVETPPQRYPSQDCVVRKKGITVPFSVTMPWYRDFSAMDSSHHHQAFFPEICKHSLGDPESAGPSTESRSLGDCFHQSLGKATPDPCGTSSPAPEKSPDNVKYVALDFQ</sequence>
<accession>A0AA41MLV6</accession>